<organism evidence="3 4">
    <name type="scientific">Colwellia maritima</name>
    <dbReference type="NCBI Taxonomy" id="2912588"/>
    <lineage>
        <taxon>Bacteria</taxon>
        <taxon>Pseudomonadati</taxon>
        <taxon>Pseudomonadota</taxon>
        <taxon>Gammaproteobacteria</taxon>
        <taxon>Alteromonadales</taxon>
        <taxon>Colwelliaceae</taxon>
        <taxon>Colwellia</taxon>
    </lineage>
</organism>
<protein>
    <submittedName>
        <fullName evidence="3">SMP-30/gluconolactonase/LRE family protein</fullName>
    </submittedName>
</protein>
<dbReference type="PANTHER" id="PTHR10907">
    <property type="entry name" value="REGUCALCIN"/>
    <property type="match status" value="1"/>
</dbReference>
<feature type="domain" description="SMP-30/Gluconolactonase/LRE-like region" evidence="2">
    <location>
        <begin position="16"/>
        <end position="277"/>
    </location>
</feature>
<dbReference type="RefSeq" id="WP_242288258.1">
    <property type="nucleotide sequence ID" value="NZ_JAKKSL010000005.1"/>
</dbReference>
<dbReference type="EMBL" id="JAKKSL010000005">
    <property type="protein sequence ID" value="MCI2285374.1"/>
    <property type="molecule type" value="Genomic_DNA"/>
</dbReference>
<dbReference type="InterPro" id="IPR011042">
    <property type="entry name" value="6-blade_b-propeller_TolB-like"/>
</dbReference>
<dbReference type="Proteomes" id="UP001139646">
    <property type="component" value="Unassembled WGS sequence"/>
</dbReference>
<evidence type="ECO:0000313" key="4">
    <source>
        <dbReference type="Proteomes" id="UP001139646"/>
    </source>
</evidence>
<dbReference type="PRINTS" id="PR01790">
    <property type="entry name" value="SMP30FAMILY"/>
</dbReference>
<dbReference type="InterPro" id="IPR013658">
    <property type="entry name" value="SGL"/>
</dbReference>
<comment type="caution">
    <text evidence="3">The sequence shown here is derived from an EMBL/GenBank/DDBJ whole genome shotgun (WGS) entry which is preliminary data.</text>
</comment>
<dbReference type="Pfam" id="PF08450">
    <property type="entry name" value="SGL"/>
    <property type="match status" value="1"/>
</dbReference>
<dbReference type="PANTHER" id="PTHR10907:SF47">
    <property type="entry name" value="REGUCALCIN"/>
    <property type="match status" value="1"/>
</dbReference>
<dbReference type="SUPFAM" id="SSF63829">
    <property type="entry name" value="Calcium-dependent phosphotriesterase"/>
    <property type="match status" value="1"/>
</dbReference>
<accession>A0ABS9X570</accession>
<comment type="similarity">
    <text evidence="1">Belongs to the SMP-30/CGR1 family.</text>
</comment>
<sequence length="308" mass="34342">MNNHNAIKQFDTHCALGESPLWHKSTSTLFWLDIEKQQLFSYQSGQAVQQITLNAKVSFIAETNDPELLIGLADFGIVLININSHKIDCVQNFPDYEGSSNRANDGGISPKGQLFFGTMDNEAKNNNGSLYAFDGTLQCLESNVLVPNLFAFIDDNNFFFADSLNNQIEHCTLDQSTIENGFLDNALLEKLSIENDAINNKKLTRKHWVSTPEGVFPDGGCLDKQGGLWSAQWGASQVVRYSLQDKAITDIIHLPELQVTSCCFIGENLDQLFITTAAEGLQSSQFGHCYICELPFNGHPYIILIHHF</sequence>
<dbReference type="Gene3D" id="2.120.10.30">
    <property type="entry name" value="TolB, C-terminal domain"/>
    <property type="match status" value="1"/>
</dbReference>
<evidence type="ECO:0000313" key="3">
    <source>
        <dbReference type="EMBL" id="MCI2285374.1"/>
    </source>
</evidence>
<gene>
    <name evidence="3" type="ORF">L3081_20795</name>
</gene>
<keyword evidence="4" id="KW-1185">Reference proteome</keyword>
<name>A0ABS9X570_9GAMM</name>
<proteinExistence type="inferred from homology"/>
<evidence type="ECO:0000259" key="2">
    <source>
        <dbReference type="Pfam" id="PF08450"/>
    </source>
</evidence>
<reference evidence="3" key="1">
    <citation type="submission" date="2022-01" db="EMBL/GenBank/DDBJ databases">
        <title>Colwellia maritima, isolated from seawater.</title>
        <authorList>
            <person name="Kristyanto S."/>
            <person name="Jung J."/>
            <person name="Jeon C.O."/>
        </authorList>
    </citation>
    <scope>NUCLEOTIDE SEQUENCE</scope>
    <source>
        <strain evidence="3">MSW7</strain>
    </source>
</reference>
<evidence type="ECO:0000256" key="1">
    <source>
        <dbReference type="ARBA" id="ARBA00008853"/>
    </source>
</evidence>
<dbReference type="InterPro" id="IPR005511">
    <property type="entry name" value="SMP-30"/>
</dbReference>